<feature type="transmembrane region" description="Helical" evidence="6">
    <location>
        <begin position="768"/>
        <end position="785"/>
    </location>
</feature>
<evidence type="ECO:0000313" key="8">
    <source>
        <dbReference type="EMBL" id="TKA45718.1"/>
    </source>
</evidence>
<dbReference type="Proteomes" id="UP000310066">
    <property type="component" value="Unassembled WGS sequence"/>
</dbReference>
<protein>
    <recommendedName>
        <fullName evidence="7">Integral membrane bound transporter domain-containing protein</fullName>
    </recommendedName>
</protein>
<dbReference type="Pfam" id="PF13515">
    <property type="entry name" value="FUSC_2"/>
    <property type="match status" value="1"/>
</dbReference>
<keyword evidence="4 6" id="KW-0472">Membrane</keyword>
<comment type="subcellular location">
    <subcellularLocation>
        <location evidence="1">Membrane</location>
        <topology evidence="1">Multi-pass membrane protein</topology>
    </subcellularLocation>
</comment>
<feature type="domain" description="Integral membrane bound transporter" evidence="7">
    <location>
        <begin position="737"/>
        <end position="876"/>
    </location>
</feature>
<dbReference type="OrthoDB" id="68611at2759"/>
<dbReference type="PANTHER" id="PTHR47804">
    <property type="entry name" value="60S RIBOSOMAL PROTEIN L19"/>
    <property type="match status" value="1"/>
</dbReference>
<evidence type="ECO:0000313" key="9">
    <source>
        <dbReference type="Proteomes" id="UP000310066"/>
    </source>
</evidence>
<feature type="region of interest" description="Disordered" evidence="5">
    <location>
        <begin position="1"/>
        <end position="20"/>
    </location>
</feature>
<evidence type="ECO:0000259" key="7">
    <source>
        <dbReference type="Pfam" id="PF13515"/>
    </source>
</evidence>
<dbReference type="InterPro" id="IPR049453">
    <property type="entry name" value="Memb_transporter_dom"/>
</dbReference>
<feature type="transmembrane region" description="Helical" evidence="6">
    <location>
        <begin position="859"/>
        <end position="881"/>
    </location>
</feature>
<reference evidence="8 9" key="1">
    <citation type="submission" date="2017-03" db="EMBL/GenBank/DDBJ databases">
        <title>Genomes of endolithic fungi from Antarctica.</title>
        <authorList>
            <person name="Coleine C."/>
            <person name="Masonjones S."/>
            <person name="Stajich J.E."/>
        </authorList>
    </citation>
    <scope>NUCLEOTIDE SEQUENCE [LARGE SCALE GENOMIC DNA]</scope>
    <source>
        <strain evidence="8 9">CCFEE 5311</strain>
    </source>
</reference>
<dbReference type="PANTHER" id="PTHR47804:SF1">
    <property type="entry name" value="DUF2421 DOMAIN-CONTAINING PROTEIN"/>
    <property type="match status" value="1"/>
</dbReference>
<comment type="caution">
    <text evidence="8">The sequence shown here is derived from an EMBL/GenBank/DDBJ whole genome shotgun (WGS) entry which is preliminary data.</text>
</comment>
<feature type="transmembrane region" description="Helical" evidence="6">
    <location>
        <begin position="165"/>
        <end position="188"/>
    </location>
</feature>
<dbReference type="STRING" id="329885.A0A4U0V9Y4"/>
<sequence>MTSGSTPCGPGPSYPPERGRFWNRRLRRASFISPATGERSKRIFTLREASDRLNGGLEPSERTPLLNGHGAVHEDDEPARDRSRWQRAQAYCTGKARKSWEFAISKTGLGILKCSLAYFLASLATFVPAISGAIGHRQDSKHMVATVTVWFHPARSIGSMHEATILAMIALCYSGLVSFTSMAISMSFGRQDLLLVGHIIVLIVFIGGGLGFIAWVKERLGHPLVNVACSLASLGCITILIKEGAVQAGAFSHDRVLQVLLMVIMGVIATTAVNICILPTTARNSLVKDMAKDTDLIGEILVCITRAFLSGRKIDLEDDYYKQLMSEHQDSSGSMSKNLGEAKRELWLMGKERQYEIEAKIVDCLTGLSQDLGGLRSAAFAQFAFISEVVTQDFQSGTSTPTRKASPNGTQRYPSILGVINEAPEDNTLNNGYLEGSPHGIRTPDRRLSLETPNLLEMPSSLDSPGDMFLAFLAQLGPPAKSLVYTVKQILDELPFRQKPDQSWWTRYANVPTVEVAMHGNFHGSLQRAIDMYRQARNEALQKLHASRALNAAGFMGQGGAKGARAFSGSKVASPARNTAGRERKSEAVLADIEEVSACCGHFSFSLLDLAEDVLTYLNILDELKVEMEHPHYSWQWLNFWAHRGKHAERSGNLVRQGSIVDPDEEHHVQQDISAHIRQADDFVDPEKAAARRPWTYKLHKALHILRRDDIRFATKVGIGAILYALPAFIESSRPFFVHWRGEWGLVSYMAVCSMTVGASNTTSINRLIGTCIGAALAIFGWVISSDHGDANPWLLAFFGWLVSLGCFYLIIAKNNGPMGRFILLTYNLGALYSYSLSIRDDDNDDDEGGIDPAIWSIVLHRLVAVIVGCLWAVVVTRLIWPISARRKLKDGLCTLWLRMALVWKRDPLATFLLGAPRSSYMDIREESAMRAFLSNLEGLRKAACSEYELRGPFPDEIIGRILERTGRMLDAFHAMNVVISKNLQYTPGEAAVLRATRPERFQLSARISHLFSVLASSVKLEYPLNDVLPSIEHTRDRLLARISEFRRSGEGREVATEQDYELLYAYILVTGQLSQDIQAVSAEIETLYGTLNEERLKLE</sequence>
<feature type="region of interest" description="Disordered" evidence="5">
    <location>
        <begin position="53"/>
        <end position="80"/>
    </location>
</feature>
<evidence type="ECO:0000256" key="1">
    <source>
        <dbReference type="ARBA" id="ARBA00004141"/>
    </source>
</evidence>
<dbReference type="GO" id="GO:0016020">
    <property type="term" value="C:membrane"/>
    <property type="evidence" value="ECO:0007669"/>
    <property type="project" value="UniProtKB-SubCell"/>
</dbReference>
<feature type="transmembrane region" description="Helical" evidence="6">
    <location>
        <begin position="819"/>
        <end position="839"/>
    </location>
</feature>
<evidence type="ECO:0000256" key="2">
    <source>
        <dbReference type="ARBA" id="ARBA00022692"/>
    </source>
</evidence>
<organism evidence="8 9">
    <name type="scientific">Friedmanniomyces endolithicus</name>
    <dbReference type="NCBI Taxonomy" id="329885"/>
    <lineage>
        <taxon>Eukaryota</taxon>
        <taxon>Fungi</taxon>
        <taxon>Dikarya</taxon>
        <taxon>Ascomycota</taxon>
        <taxon>Pezizomycotina</taxon>
        <taxon>Dothideomycetes</taxon>
        <taxon>Dothideomycetidae</taxon>
        <taxon>Mycosphaerellales</taxon>
        <taxon>Teratosphaeriaceae</taxon>
        <taxon>Friedmanniomyces</taxon>
    </lineage>
</organism>
<feature type="transmembrane region" description="Helical" evidence="6">
    <location>
        <begin position="256"/>
        <end position="278"/>
    </location>
</feature>
<feature type="transmembrane region" description="Helical" evidence="6">
    <location>
        <begin position="116"/>
        <end position="134"/>
    </location>
</feature>
<feature type="transmembrane region" description="Helical" evidence="6">
    <location>
        <begin position="223"/>
        <end position="241"/>
    </location>
</feature>
<dbReference type="InterPro" id="IPR052430">
    <property type="entry name" value="IVT-Associated"/>
</dbReference>
<proteinExistence type="predicted"/>
<dbReference type="EMBL" id="NAJP01000010">
    <property type="protein sequence ID" value="TKA45718.1"/>
    <property type="molecule type" value="Genomic_DNA"/>
</dbReference>
<name>A0A4U0V9Y4_9PEZI</name>
<evidence type="ECO:0000256" key="6">
    <source>
        <dbReference type="SAM" id="Phobius"/>
    </source>
</evidence>
<feature type="transmembrane region" description="Helical" evidence="6">
    <location>
        <begin position="194"/>
        <end position="216"/>
    </location>
</feature>
<evidence type="ECO:0000256" key="5">
    <source>
        <dbReference type="SAM" id="MobiDB-lite"/>
    </source>
</evidence>
<dbReference type="AlphaFoldDB" id="A0A4U0V9Y4"/>
<gene>
    <name evidence="8" type="ORF">B0A54_03403</name>
</gene>
<evidence type="ECO:0000256" key="3">
    <source>
        <dbReference type="ARBA" id="ARBA00022989"/>
    </source>
</evidence>
<accession>A0A4U0V9Y4</accession>
<feature type="transmembrane region" description="Helical" evidence="6">
    <location>
        <begin position="791"/>
        <end position="812"/>
    </location>
</feature>
<keyword evidence="2 6" id="KW-0812">Transmembrane</keyword>
<keyword evidence="3 6" id="KW-1133">Transmembrane helix</keyword>
<evidence type="ECO:0000256" key="4">
    <source>
        <dbReference type="ARBA" id="ARBA00023136"/>
    </source>
</evidence>